<proteinExistence type="predicted"/>
<dbReference type="EMBL" id="JABANP010000264">
    <property type="protein sequence ID" value="KAF4685401.1"/>
    <property type="molecule type" value="Genomic_DNA"/>
</dbReference>
<dbReference type="AlphaFoldDB" id="A0A7J6NQR7"/>
<comment type="caution">
    <text evidence="1">The sequence shown here is derived from an EMBL/GenBank/DDBJ whole genome shotgun (WGS) entry which is preliminary data.</text>
</comment>
<sequence>MCIKHGGGKRCKLEGCTRQVHRGDHCRLHGINVAAGTRVTSPLGRQVLDEASASTISVVAASTFFADVFPAASARVLESAPGWFNIFEHFPGDRVITAQPTEPSSSENLVDIVEIVTPLDASDAELGPDLHLESCTVD</sequence>
<name>A0A7J6NQR7_PEROL</name>
<protein>
    <submittedName>
        <fullName evidence="1">Uncharacterized protein</fullName>
    </submittedName>
</protein>
<dbReference type="OrthoDB" id="65712at2759"/>
<gene>
    <name evidence="1" type="ORF">FOZ60_006569</name>
</gene>
<dbReference type="Proteomes" id="UP000541610">
    <property type="component" value="Unassembled WGS sequence"/>
</dbReference>
<accession>A0A7J6NQR7</accession>
<evidence type="ECO:0000313" key="1">
    <source>
        <dbReference type="EMBL" id="KAF4685401.1"/>
    </source>
</evidence>
<reference evidence="1 2" key="1">
    <citation type="submission" date="2020-04" db="EMBL/GenBank/DDBJ databases">
        <title>Perkinsus olseni comparative genomics.</title>
        <authorList>
            <person name="Bogema D.R."/>
        </authorList>
    </citation>
    <scope>NUCLEOTIDE SEQUENCE [LARGE SCALE GENOMIC DNA]</scope>
    <source>
        <strain evidence="1">00978-12</strain>
    </source>
</reference>
<organism evidence="1 2">
    <name type="scientific">Perkinsus olseni</name>
    <name type="common">Perkinsus atlanticus</name>
    <dbReference type="NCBI Taxonomy" id="32597"/>
    <lineage>
        <taxon>Eukaryota</taxon>
        <taxon>Sar</taxon>
        <taxon>Alveolata</taxon>
        <taxon>Perkinsozoa</taxon>
        <taxon>Perkinsea</taxon>
        <taxon>Perkinsida</taxon>
        <taxon>Perkinsidae</taxon>
        <taxon>Perkinsus</taxon>
    </lineage>
</organism>
<evidence type="ECO:0000313" key="2">
    <source>
        <dbReference type="Proteomes" id="UP000541610"/>
    </source>
</evidence>